<dbReference type="RefSeq" id="WP_015281395.1">
    <property type="nucleotide sequence ID" value="NC_019940.1"/>
</dbReference>
<feature type="domain" description="Winged helix-turn-helix transcription repressor HrcA DNA-binding" evidence="8">
    <location>
        <begin position="54"/>
        <end position="121"/>
    </location>
</feature>
<proteinExistence type="inferred from homology"/>
<comment type="function">
    <text evidence="5">Negative regulator of class I heat shock genes (grpE-dnaK-dnaJ and groELS operons). Prevents heat-shock induction of these operons.</text>
</comment>
<dbReference type="InterPro" id="IPR029016">
    <property type="entry name" value="GAF-like_dom_sf"/>
</dbReference>
<dbReference type="Pfam" id="PF03444">
    <property type="entry name" value="WHD_HrcA"/>
    <property type="match status" value="1"/>
</dbReference>
<dbReference type="Proteomes" id="UP000010816">
    <property type="component" value="Chromosome"/>
</dbReference>
<dbReference type="STRING" id="765912.Thimo_2538"/>
<evidence type="ECO:0000313" key="10">
    <source>
        <dbReference type="Proteomes" id="UP000010816"/>
    </source>
</evidence>
<dbReference type="AlphaFoldDB" id="L0GZM1"/>
<dbReference type="HAMAP" id="MF_00081">
    <property type="entry name" value="HrcA"/>
    <property type="match status" value="1"/>
</dbReference>
<evidence type="ECO:0000313" key="9">
    <source>
        <dbReference type="EMBL" id="AGA91262.1"/>
    </source>
</evidence>
<dbReference type="PATRIC" id="fig|765912.4.peg.2494"/>
<reference evidence="9 10" key="1">
    <citation type="submission" date="2011-09" db="EMBL/GenBank/DDBJ databases">
        <title>Complete sequence of chromosome of Thioflavicoccus mobilis 8321.</title>
        <authorList>
            <consortium name="US DOE Joint Genome Institute"/>
            <person name="Lucas S."/>
            <person name="Han J."/>
            <person name="Lapidus A."/>
            <person name="Cheng J.-F."/>
            <person name="Goodwin L."/>
            <person name="Pitluck S."/>
            <person name="Peters L."/>
            <person name="Ovchinnikova G."/>
            <person name="Lu M."/>
            <person name="Detter J.C."/>
            <person name="Han C."/>
            <person name="Tapia R."/>
            <person name="Land M."/>
            <person name="Hauser L."/>
            <person name="Kyrpides N."/>
            <person name="Ivanova N."/>
            <person name="Pagani I."/>
            <person name="Vogl K."/>
            <person name="Liu Z."/>
            <person name="Imhoff J."/>
            <person name="Thiel V."/>
            <person name="Frigaard N.-U."/>
            <person name="Bryant D."/>
            <person name="Woyke T."/>
        </authorList>
    </citation>
    <scope>NUCLEOTIDE SEQUENCE [LARGE SCALE GENOMIC DNA]</scope>
    <source>
        <strain evidence="9 10">8321</strain>
    </source>
</reference>
<dbReference type="PANTHER" id="PTHR34824">
    <property type="entry name" value="HEAT-INDUCIBLE TRANSCRIPTION REPRESSOR HRCA"/>
    <property type="match status" value="1"/>
</dbReference>
<dbReference type="Gene3D" id="3.30.450.40">
    <property type="match status" value="1"/>
</dbReference>
<dbReference type="Gene3D" id="3.30.390.60">
    <property type="entry name" value="Heat-inducible transcription repressor hrca homolog, domain 3"/>
    <property type="match status" value="1"/>
</dbReference>
<keyword evidence="2 5" id="KW-0805">Transcription regulation</keyword>
<evidence type="ECO:0000256" key="2">
    <source>
        <dbReference type="ARBA" id="ARBA00023015"/>
    </source>
</evidence>
<dbReference type="EMBL" id="CP003051">
    <property type="protein sequence ID" value="AGA91262.1"/>
    <property type="molecule type" value="Genomic_DNA"/>
</dbReference>
<dbReference type="InterPro" id="IPR036388">
    <property type="entry name" value="WH-like_DNA-bd_sf"/>
</dbReference>
<evidence type="ECO:0000256" key="3">
    <source>
        <dbReference type="ARBA" id="ARBA00023016"/>
    </source>
</evidence>
<feature type="compositionally biased region" description="Low complexity" evidence="6">
    <location>
        <begin position="1"/>
        <end position="10"/>
    </location>
</feature>
<dbReference type="Gene3D" id="1.10.10.10">
    <property type="entry name" value="Winged helix-like DNA-binding domain superfamily/Winged helix DNA-binding domain"/>
    <property type="match status" value="1"/>
</dbReference>
<dbReference type="GO" id="GO:0045892">
    <property type="term" value="P:negative regulation of DNA-templated transcription"/>
    <property type="evidence" value="ECO:0007669"/>
    <property type="project" value="UniProtKB-UniRule"/>
</dbReference>
<evidence type="ECO:0000256" key="6">
    <source>
        <dbReference type="SAM" id="MobiDB-lite"/>
    </source>
</evidence>
<dbReference type="PANTHER" id="PTHR34824:SF1">
    <property type="entry name" value="HEAT-INDUCIBLE TRANSCRIPTION REPRESSOR HRCA"/>
    <property type="match status" value="1"/>
</dbReference>
<evidence type="ECO:0000259" key="7">
    <source>
        <dbReference type="Pfam" id="PF01628"/>
    </source>
</evidence>
<dbReference type="OrthoDB" id="9783139at2"/>
<evidence type="ECO:0000256" key="5">
    <source>
        <dbReference type="HAMAP-Rule" id="MF_00081"/>
    </source>
</evidence>
<gene>
    <name evidence="5" type="primary">hrcA</name>
    <name evidence="9" type="ORF">Thimo_2538</name>
</gene>
<dbReference type="InterPro" id="IPR005104">
    <property type="entry name" value="WHTH_HrcA_DNA-bd"/>
</dbReference>
<feature type="region of interest" description="Disordered" evidence="6">
    <location>
        <begin position="1"/>
        <end position="27"/>
    </location>
</feature>
<dbReference type="InterPro" id="IPR021153">
    <property type="entry name" value="HrcA_C"/>
</dbReference>
<dbReference type="InterPro" id="IPR036390">
    <property type="entry name" value="WH_DNA-bd_sf"/>
</dbReference>
<dbReference type="Pfam" id="PF01628">
    <property type="entry name" value="HrcA"/>
    <property type="match status" value="1"/>
</dbReference>
<keyword evidence="10" id="KW-1185">Reference proteome</keyword>
<evidence type="ECO:0000256" key="1">
    <source>
        <dbReference type="ARBA" id="ARBA00022491"/>
    </source>
</evidence>
<keyword evidence="1 5" id="KW-0678">Repressor</keyword>
<keyword evidence="3 5" id="KW-0346">Stress response</keyword>
<accession>L0GZM1</accession>
<dbReference type="KEGG" id="tmb:Thimo_2538"/>
<evidence type="ECO:0000256" key="4">
    <source>
        <dbReference type="ARBA" id="ARBA00023163"/>
    </source>
</evidence>
<dbReference type="eggNOG" id="COG1420">
    <property type="taxonomic scope" value="Bacteria"/>
</dbReference>
<organism evidence="9 10">
    <name type="scientific">Thioflavicoccus mobilis 8321</name>
    <dbReference type="NCBI Taxonomy" id="765912"/>
    <lineage>
        <taxon>Bacteria</taxon>
        <taxon>Pseudomonadati</taxon>
        <taxon>Pseudomonadota</taxon>
        <taxon>Gammaproteobacteria</taxon>
        <taxon>Chromatiales</taxon>
        <taxon>Chromatiaceae</taxon>
        <taxon>Thioflavicoccus</taxon>
    </lineage>
</organism>
<dbReference type="InterPro" id="IPR002571">
    <property type="entry name" value="HrcA"/>
</dbReference>
<dbReference type="HOGENOM" id="CLU_050019_0_0_6"/>
<comment type="similarity">
    <text evidence="5">Belongs to the HrcA family.</text>
</comment>
<evidence type="ECO:0000259" key="8">
    <source>
        <dbReference type="Pfam" id="PF03444"/>
    </source>
</evidence>
<dbReference type="SUPFAM" id="SSF46785">
    <property type="entry name" value="Winged helix' DNA-binding domain"/>
    <property type="match status" value="1"/>
</dbReference>
<dbReference type="PIRSF" id="PIRSF005485">
    <property type="entry name" value="HrcA"/>
    <property type="match status" value="1"/>
</dbReference>
<sequence length="390" mass="43771">MWGRRSVAPPASRPRDDHHNEGQYPGPNFQLPRGLERAALATKNNNGGAQVSERAQRFLKVLVERYIRDGQPVGSRTLAKDTGLDLSPATVRNVMADLEDLGLISSPHTSAGRIPTVAGYRFFVDSLLTVRPPTDNDMAEMRCRFGQPADLPALIENTSRLLSGLTHMAGVVMVPRHERTAFRQIELLPLSGNRVLAILITSEGEVHNRIVFTERHFSPGELERSSNFLNDMFTGQDLREVRKRLVEDLRRTHEHMDKLMMRAVQLAHEVVESAEHRDDCHIAGQTNLMEFGELSSLERLKQLFDAFSQKREILHLLDRCIVADGVQIFIGEESGYGLLNDCSLVSATYRVDEHFVGVLGVIGPTRMDYPRVIPLVDVTARLLSDALRQQ</sequence>
<dbReference type="NCBIfam" id="TIGR00331">
    <property type="entry name" value="hrcA"/>
    <property type="match status" value="1"/>
</dbReference>
<dbReference type="InterPro" id="IPR023120">
    <property type="entry name" value="WHTH_transcript_rep_HrcA_IDD"/>
</dbReference>
<protein>
    <recommendedName>
        <fullName evidence="5">Heat-inducible transcription repressor HrcA</fullName>
    </recommendedName>
</protein>
<dbReference type="SUPFAM" id="SSF55781">
    <property type="entry name" value="GAF domain-like"/>
    <property type="match status" value="1"/>
</dbReference>
<keyword evidence="4 5" id="KW-0804">Transcription</keyword>
<dbReference type="GO" id="GO:0003677">
    <property type="term" value="F:DNA binding"/>
    <property type="evidence" value="ECO:0007669"/>
    <property type="project" value="InterPro"/>
</dbReference>
<name>L0GZM1_9GAMM</name>
<feature type="domain" description="Heat-inducible transcription repressor HrcA C-terminal" evidence="7">
    <location>
        <begin position="154"/>
        <end position="373"/>
    </location>
</feature>